<sequence length="103" mass="11668">MFEYVILHEQKKTVVKFSGDLDIDVTEFMEDQLTPQLLQSKMVQIDFSRIRFVDSSGIGLLISLLTSLRDSGIPATVLNISEDVRMIFELLQLPEILGPDVLL</sequence>
<dbReference type="PANTHER" id="PTHR33495">
    <property type="entry name" value="ANTI-SIGMA FACTOR ANTAGONIST TM_1081-RELATED-RELATED"/>
    <property type="match status" value="1"/>
</dbReference>
<dbReference type="PANTHER" id="PTHR33495:SF2">
    <property type="entry name" value="ANTI-SIGMA FACTOR ANTAGONIST TM_1081-RELATED"/>
    <property type="match status" value="1"/>
</dbReference>
<feature type="domain" description="STAS" evidence="1">
    <location>
        <begin position="14"/>
        <end position="103"/>
    </location>
</feature>
<dbReference type="PROSITE" id="PS50801">
    <property type="entry name" value="STAS"/>
    <property type="match status" value="1"/>
</dbReference>
<dbReference type="Proteomes" id="UP001589776">
    <property type="component" value="Unassembled WGS sequence"/>
</dbReference>
<dbReference type="CDD" id="cd07043">
    <property type="entry name" value="STAS_anti-anti-sigma_factors"/>
    <property type="match status" value="1"/>
</dbReference>
<keyword evidence="3" id="KW-1185">Reference proteome</keyword>
<dbReference type="Gene3D" id="3.30.750.24">
    <property type="entry name" value="STAS domain"/>
    <property type="match status" value="1"/>
</dbReference>
<dbReference type="InterPro" id="IPR002645">
    <property type="entry name" value="STAS_dom"/>
</dbReference>
<evidence type="ECO:0000313" key="2">
    <source>
        <dbReference type="EMBL" id="MFC0213598.1"/>
    </source>
</evidence>
<dbReference type="InterPro" id="IPR036513">
    <property type="entry name" value="STAS_dom_sf"/>
</dbReference>
<organism evidence="2 3">
    <name type="scientific">Paenibacillus chartarius</name>
    <dbReference type="NCBI Taxonomy" id="747481"/>
    <lineage>
        <taxon>Bacteria</taxon>
        <taxon>Bacillati</taxon>
        <taxon>Bacillota</taxon>
        <taxon>Bacilli</taxon>
        <taxon>Bacillales</taxon>
        <taxon>Paenibacillaceae</taxon>
        <taxon>Paenibacillus</taxon>
    </lineage>
</organism>
<protein>
    <submittedName>
        <fullName evidence="2">Lipid asymmetry maintenance protein MlaB</fullName>
    </submittedName>
</protein>
<dbReference type="Pfam" id="PF01740">
    <property type="entry name" value="STAS"/>
    <property type="match status" value="1"/>
</dbReference>
<evidence type="ECO:0000313" key="3">
    <source>
        <dbReference type="Proteomes" id="UP001589776"/>
    </source>
</evidence>
<gene>
    <name evidence="2" type="ORF">ACFFK0_14230</name>
</gene>
<evidence type="ECO:0000259" key="1">
    <source>
        <dbReference type="PROSITE" id="PS50801"/>
    </source>
</evidence>
<dbReference type="SUPFAM" id="SSF52091">
    <property type="entry name" value="SpoIIaa-like"/>
    <property type="match status" value="1"/>
</dbReference>
<dbReference type="RefSeq" id="WP_377470910.1">
    <property type="nucleotide sequence ID" value="NZ_JBHLWN010000057.1"/>
</dbReference>
<comment type="caution">
    <text evidence="2">The sequence shown here is derived from an EMBL/GenBank/DDBJ whole genome shotgun (WGS) entry which is preliminary data.</text>
</comment>
<proteinExistence type="predicted"/>
<accession>A0ABV6DLR8</accession>
<name>A0ABV6DLR8_9BACL</name>
<reference evidence="2 3" key="1">
    <citation type="submission" date="2024-09" db="EMBL/GenBank/DDBJ databases">
        <authorList>
            <person name="Sun Q."/>
            <person name="Mori K."/>
        </authorList>
    </citation>
    <scope>NUCLEOTIDE SEQUENCE [LARGE SCALE GENOMIC DNA]</scope>
    <source>
        <strain evidence="2 3">CCM 7759</strain>
    </source>
</reference>
<dbReference type="EMBL" id="JBHLWN010000057">
    <property type="protein sequence ID" value="MFC0213598.1"/>
    <property type="molecule type" value="Genomic_DNA"/>
</dbReference>